<keyword evidence="3" id="KW-1185">Reference proteome</keyword>
<organism evidence="2 3">
    <name type="scientific">Sediminitomix flava</name>
    <dbReference type="NCBI Taxonomy" id="379075"/>
    <lineage>
        <taxon>Bacteria</taxon>
        <taxon>Pseudomonadati</taxon>
        <taxon>Bacteroidota</taxon>
        <taxon>Cytophagia</taxon>
        <taxon>Cytophagales</taxon>
        <taxon>Flammeovirgaceae</taxon>
        <taxon>Sediminitomix</taxon>
    </lineage>
</organism>
<dbReference type="OrthoDB" id="1490715at2"/>
<dbReference type="EMBL" id="QGDO01000003">
    <property type="protein sequence ID" value="PWJ42023.1"/>
    <property type="molecule type" value="Genomic_DNA"/>
</dbReference>
<evidence type="ECO:0000313" key="3">
    <source>
        <dbReference type="Proteomes" id="UP000245535"/>
    </source>
</evidence>
<keyword evidence="1" id="KW-0732">Signal</keyword>
<gene>
    <name evidence="2" type="ORF">BC781_103273</name>
</gene>
<name>A0A315ZAD7_SEDFL</name>
<dbReference type="RefSeq" id="WP_109618597.1">
    <property type="nucleotide sequence ID" value="NZ_QGDO01000003.1"/>
</dbReference>
<feature type="chain" id="PRO_5016425106" description="SnoaL-like protein" evidence="1">
    <location>
        <begin position="19"/>
        <end position="174"/>
    </location>
</feature>
<comment type="caution">
    <text evidence="2">The sequence shown here is derived from an EMBL/GenBank/DDBJ whole genome shotgun (WGS) entry which is preliminary data.</text>
</comment>
<evidence type="ECO:0000313" key="2">
    <source>
        <dbReference type="EMBL" id="PWJ42023.1"/>
    </source>
</evidence>
<sequence length="174" mass="20819">MRAFTTLLLLLLTGTLFAPSVNKSAEKEITHNDVKSFVYKWFANIEKKEDRKFFHKHLPKEKIDMLFPDFPIRTTEEFDRWYEMELDKLSWNSHDISELKVNGNETLGWKISIDLTWETKTENNKANYLNQTHTWDVVADNKQNFVIKKFRVKNKEVKNPYAQQEQNTNWKAVF</sequence>
<dbReference type="AlphaFoldDB" id="A0A315ZAD7"/>
<dbReference type="Proteomes" id="UP000245535">
    <property type="component" value="Unassembled WGS sequence"/>
</dbReference>
<evidence type="ECO:0008006" key="4">
    <source>
        <dbReference type="Google" id="ProtNLM"/>
    </source>
</evidence>
<evidence type="ECO:0000256" key="1">
    <source>
        <dbReference type="SAM" id="SignalP"/>
    </source>
</evidence>
<feature type="signal peptide" evidence="1">
    <location>
        <begin position="1"/>
        <end position="18"/>
    </location>
</feature>
<protein>
    <recommendedName>
        <fullName evidence="4">SnoaL-like protein</fullName>
    </recommendedName>
</protein>
<reference evidence="2 3" key="1">
    <citation type="submission" date="2018-03" db="EMBL/GenBank/DDBJ databases">
        <title>Genomic Encyclopedia of Archaeal and Bacterial Type Strains, Phase II (KMG-II): from individual species to whole genera.</title>
        <authorList>
            <person name="Goeker M."/>
        </authorList>
    </citation>
    <scope>NUCLEOTIDE SEQUENCE [LARGE SCALE GENOMIC DNA]</scope>
    <source>
        <strain evidence="2 3">DSM 28229</strain>
    </source>
</reference>
<proteinExistence type="predicted"/>
<accession>A0A315ZAD7</accession>